<sequence>MLPGALQAAPPTGSEAPKSDHPAAAGPAKLKPLGLKPPGDGTIVGRDLLRDGSTGLIAFQHGAGKGIEITRLLLAGEAISRPSEDCRVEVVAAAPIETKFVGQPNGLARYDVEVEACPFSLEVLDGAVVVTRPQGACEFAAADCRADPAGFWGPAADSIDAGQIKQMERARGLAEANMRANFRALLASAGKDKAAIKKIAGEQAGFSSQREMICRNYLREDVHGFCALRITQARALALQAEFEAKAKTREDEKSIKAEIKKKPKL</sequence>
<protein>
    <recommendedName>
        <fullName evidence="4">Lysozyme inhibitor LprI N-terminal domain-containing protein</fullName>
    </recommendedName>
</protein>
<dbReference type="EMBL" id="CP136862">
    <property type="protein sequence ID" value="WOJ88199.1"/>
    <property type="molecule type" value="Genomic_DNA"/>
</dbReference>
<dbReference type="RefSeq" id="WP_407337638.1">
    <property type="nucleotide sequence ID" value="NZ_CP136862.1"/>
</dbReference>
<proteinExistence type="predicted"/>
<gene>
    <name evidence="2" type="ORF">RZS28_10080</name>
</gene>
<evidence type="ECO:0000256" key="1">
    <source>
        <dbReference type="SAM" id="MobiDB-lite"/>
    </source>
</evidence>
<evidence type="ECO:0000313" key="2">
    <source>
        <dbReference type="EMBL" id="WOJ88199.1"/>
    </source>
</evidence>
<feature type="compositionally biased region" description="Low complexity" evidence="1">
    <location>
        <begin position="22"/>
        <end position="38"/>
    </location>
</feature>
<keyword evidence="3" id="KW-1185">Reference proteome</keyword>
<organism evidence="2 3">
    <name type="scientific">Methylocapsa polymorpha</name>
    <dbReference type="NCBI Taxonomy" id="3080828"/>
    <lineage>
        <taxon>Bacteria</taxon>
        <taxon>Pseudomonadati</taxon>
        <taxon>Pseudomonadota</taxon>
        <taxon>Alphaproteobacteria</taxon>
        <taxon>Hyphomicrobiales</taxon>
        <taxon>Beijerinckiaceae</taxon>
        <taxon>Methylocapsa</taxon>
    </lineage>
</organism>
<accession>A0ABZ0HNL1</accession>
<evidence type="ECO:0008006" key="4">
    <source>
        <dbReference type="Google" id="ProtNLM"/>
    </source>
</evidence>
<feature type="region of interest" description="Disordered" evidence="1">
    <location>
        <begin position="1"/>
        <end position="38"/>
    </location>
</feature>
<reference evidence="2 3" key="1">
    <citation type="submission" date="2023-10" db="EMBL/GenBank/DDBJ databases">
        <title>Novel methanotroph of the genus Methylocapsa from a subarctic wetland.</title>
        <authorList>
            <person name="Belova S.E."/>
            <person name="Oshkin I.Y."/>
            <person name="Miroshnikov K."/>
            <person name="Dedysh S.N."/>
        </authorList>
    </citation>
    <scope>NUCLEOTIDE SEQUENCE [LARGE SCALE GENOMIC DNA]</scope>
    <source>
        <strain evidence="2 3">RX1</strain>
    </source>
</reference>
<evidence type="ECO:0000313" key="3">
    <source>
        <dbReference type="Proteomes" id="UP001626536"/>
    </source>
</evidence>
<name>A0ABZ0HNL1_9HYPH</name>
<dbReference type="Proteomes" id="UP001626536">
    <property type="component" value="Chromosome"/>
</dbReference>